<dbReference type="NCBIfam" id="TIGR00228">
    <property type="entry name" value="ruvC"/>
    <property type="match status" value="1"/>
</dbReference>
<dbReference type="PRINTS" id="PR00696">
    <property type="entry name" value="RSOLVASERUVC"/>
</dbReference>
<dbReference type="Gene3D" id="3.30.420.10">
    <property type="entry name" value="Ribonuclease H-like superfamily/Ribonuclease H"/>
    <property type="match status" value="1"/>
</dbReference>
<dbReference type="FunFam" id="3.30.420.10:FF:000002">
    <property type="entry name" value="Crossover junction endodeoxyribonuclease RuvC"/>
    <property type="match status" value="1"/>
</dbReference>
<evidence type="ECO:0000256" key="7">
    <source>
        <dbReference type="ARBA" id="ARBA00022801"/>
    </source>
</evidence>
<keyword evidence="4" id="KW-0479">Metal-binding</keyword>
<sequence length="175" mass="18697">MRILGIDPGSLLMGYGLIDVEGNHYRYISCGTLSLKTLKMPARLKLIFETISELIVEHKPQQFAIERVFMGKNVDSALKLGQARGVAMCAASMQGLEVSEYAAREIKQATTGSGAADKGQIQHMVKVLLGLNKVPGEDAADALATAICHAHHSSGPVAKLQQKIQSNDNLGLAGK</sequence>
<dbReference type="EC" id="3.1.22.4" evidence="12"/>
<dbReference type="GO" id="GO:0016787">
    <property type="term" value="F:hydrolase activity"/>
    <property type="evidence" value="ECO:0007669"/>
    <property type="project" value="UniProtKB-KW"/>
</dbReference>
<keyword evidence="6" id="KW-0227">DNA damage</keyword>
<dbReference type="GO" id="GO:0004520">
    <property type="term" value="F:DNA endonuclease activity"/>
    <property type="evidence" value="ECO:0007669"/>
    <property type="project" value="InterPro"/>
</dbReference>
<dbReference type="AlphaFoldDB" id="A0A3B0YE74"/>
<evidence type="ECO:0000256" key="5">
    <source>
        <dbReference type="ARBA" id="ARBA00022759"/>
    </source>
</evidence>
<evidence type="ECO:0000313" key="12">
    <source>
        <dbReference type="EMBL" id="VAW73612.1"/>
    </source>
</evidence>
<gene>
    <name evidence="12" type="ORF">MNBD_GAMMA12-2531</name>
</gene>
<dbReference type="InterPro" id="IPR002176">
    <property type="entry name" value="X-over_junc_endoDNase_RuvC"/>
</dbReference>
<name>A0A3B0YE74_9ZZZZ</name>
<dbReference type="CDD" id="cd16962">
    <property type="entry name" value="RuvC"/>
    <property type="match status" value="1"/>
</dbReference>
<evidence type="ECO:0000256" key="9">
    <source>
        <dbReference type="ARBA" id="ARBA00023125"/>
    </source>
</evidence>
<reference evidence="12" key="1">
    <citation type="submission" date="2018-06" db="EMBL/GenBank/DDBJ databases">
        <authorList>
            <person name="Zhirakovskaya E."/>
        </authorList>
    </citation>
    <scope>NUCLEOTIDE SEQUENCE</scope>
</reference>
<protein>
    <submittedName>
        <fullName evidence="12">Crossover junction endodeoxyribonuclease RuvC</fullName>
        <ecNumber evidence="12">3.1.22.4</ecNumber>
    </submittedName>
</protein>
<evidence type="ECO:0000256" key="10">
    <source>
        <dbReference type="ARBA" id="ARBA00023172"/>
    </source>
</evidence>
<dbReference type="Pfam" id="PF02075">
    <property type="entry name" value="RuvC"/>
    <property type="match status" value="1"/>
</dbReference>
<dbReference type="HAMAP" id="MF_00034">
    <property type="entry name" value="RuvC"/>
    <property type="match status" value="1"/>
</dbReference>
<dbReference type="PANTHER" id="PTHR30194">
    <property type="entry name" value="CROSSOVER JUNCTION ENDODEOXYRIBONUCLEASE RUVC"/>
    <property type="match status" value="1"/>
</dbReference>
<keyword evidence="5" id="KW-0255">Endonuclease</keyword>
<dbReference type="PANTHER" id="PTHR30194:SF3">
    <property type="entry name" value="CROSSOVER JUNCTION ENDODEOXYRIBONUCLEASE RUVC"/>
    <property type="match status" value="1"/>
</dbReference>
<keyword evidence="11" id="KW-0234">DNA repair</keyword>
<comment type="similarity">
    <text evidence="1">Belongs to the RuvC family.</text>
</comment>
<dbReference type="InterPro" id="IPR036397">
    <property type="entry name" value="RNaseH_sf"/>
</dbReference>
<accession>A0A3B0YE74</accession>
<dbReference type="GO" id="GO:0003677">
    <property type="term" value="F:DNA binding"/>
    <property type="evidence" value="ECO:0007669"/>
    <property type="project" value="UniProtKB-KW"/>
</dbReference>
<dbReference type="InterPro" id="IPR012337">
    <property type="entry name" value="RNaseH-like_sf"/>
</dbReference>
<evidence type="ECO:0000256" key="8">
    <source>
        <dbReference type="ARBA" id="ARBA00022842"/>
    </source>
</evidence>
<evidence type="ECO:0000256" key="4">
    <source>
        <dbReference type="ARBA" id="ARBA00022723"/>
    </source>
</evidence>
<dbReference type="GO" id="GO:0046872">
    <property type="term" value="F:metal ion binding"/>
    <property type="evidence" value="ECO:0007669"/>
    <property type="project" value="UniProtKB-KW"/>
</dbReference>
<dbReference type="GO" id="GO:0006310">
    <property type="term" value="P:DNA recombination"/>
    <property type="evidence" value="ECO:0007669"/>
    <property type="project" value="UniProtKB-KW"/>
</dbReference>
<keyword evidence="3" id="KW-0540">Nuclease</keyword>
<keyword evidence="2" id="KW-0963">Cytoplasm</keyword>
<evidence type="ECO:0000256" key="3">
    <source>
        <dbReference type="ARBA" id="ARBA00022722"/>
    </source>
</evidence>
<keyword evidence="7 12" id="KW-0378">Hydrolase</keyword>
<evidence type="ECO:0000256" key="2">
    <source>
        <dbReference type="ARBA" id="ARBA00022490"/>
    </source>
</evidence>
<evidence type="ECO:0000256" key="1">
    <source>
        <dbReference type="ARBA" id="ARBA00009518"/>
    </source>
</evidence>
<keyword evidence="10" id="KW-0233">DNA recombination</keyword>
<dbReference type="SUPFAM" id="SSF53098">
    <property type="entry name" value="Ribonuclease H-like"/>
    <property type="match status" value="1"/>
</dbReference>
<organism evidence="12">
    <name type="scientific">hydrothermal vent metagenome</name>
    <dbReference type="NCBI Taxonomy" id="652676"/>
    <lineage>
        <taxon>unclassified sequences</taxon>
        <taxon>metagenomes</taxon>
        <taxon>ecological metagenomes</taxon>
    </lineage>
</organism>
<evidence type="ECO:0000256" key="6">
    <source>
        <dbReference type="ARBA" id="ARBA00022763"/>
    </source>
</evidence>
<keyword evidence="8" id="KW-0460">Magnesium</keyword>
<keyword evidence="9" id="KW-0238">DNA-binding</keyword>
<evidence type="ECO:0000256" key="11">
    <source>
        <dbReference type="ARBA" id="ARBA00023204"/>
    </source>
</evidence>
<dbReference type="EMBL" id="UOFL01000047">
    <property type="protein sequence ID" value="VAW73612.1"/>
    <property type="molecule type" value="Genomic_DNA"/>
</dbReference>
<dbReference type="GO" id="GO:0006281">
    <property type="term" value="P:DNA repair"/>
    <property type="evidence" value="ECO:0007669"/>
    <property type="project" value="UniProtKB-KW"/>
</dbReference>
<proteinExistence type="inferred from homology"/>